<dbReference type="EMBL" id="BARS01036290">
    <property type="protein sequence ID" value="GAG14518.1"/>
    <property type="molecule type" value="Genomic_DNA"/>
</dbReference>
<reference evidence="3" key="1">
    <citation type="journal article" date="2014" name="Front. Microbiol.">
        <title>High frequency of phylogenetically diverse reductive dehalogenase-homologous genes in deep subseafloor sedimentary metagenomes.</title>
        <authorList>
            <person name="Kawai M."/>
            <person name="Futagami T."/>
            <person name="Toyoda A."/>
            <person name="Takaki Y."/>
            <person name="Nishi S."/>
            <person name="Hori S."/>
            <person name="Arai W."/>
            <person name="Tsubouchi T."/>
            <person name="Morono Y."/>
            <person name="Uchiyama I."/>
            <person name="Ito T."/>
            <person name="Fujiyama A."/>
            <person name="Inagaki F."/>
            <person name="Takami H."/>
        </authorList>
    </citation>
    <scope>NUCLEOTIDE SEQUENCE</scope>
    <source>
        <strain evidence="3">Expedition CK06-06</strain>
    </source>
</reference>
<dbReference type="Gene3D" id="1.25.40.10">
    <property type="entry name" value="Tetratricopeptide repeat domain"/>
    <property type="match status" value="1"/>
</dbReference>
<dbReference type="InterPro" id="IPR013105">
    <property type="entry name" value="TPR_2"/>
</dbReference>
<dbReference type="AlphaFoldDB" id="X0VPY8"/>
<evidence type="ECO:0000256" key="1">
    <source>
        <dbReference type="ARBA" id="ARBA00022737"/>
    </source>
</evidence>
<sequence>MYQAEEKVRLKRQRAEQAIQLAMQSRWEEAAQANRAIIALFPSDVDAYNRLGKALAELGRYGKAREAYGKAQELEPGNAIARKNLERLASLSKARRGRAAAAQRVDPQLFIEE</sequence>
<dbReference type="PROSITE" id="PS50005">
    <property type="entry name" value="TPR"/>
    <property type="match status" value="1"/>
</dbReference>
<accession>X0VPY8</accession>
<organism evidence="3">
    <name type="scientific">marine sediment metagenome</name>
    <dbReference type="NCBI Taxonomy" id="412755"/>
    <lineage>
        <taxon>unclassified sequences</taxon>
        <taxon>metagenomes</taxon>
        <taxon>ecological metagenomes</taxon>
    </lineage>
</organism>
<feature type="non-terminal residue" evidence="3">
    <location>
        <position position="113"/>
    </location>
</feature>
<keyword evidence="1" id="KW-0677">Repeat</keyword>
<evidence type="ECO:0000313" key="3">
    <source>
        <dbReference type="EMBL" id="GAG14518.1"/>
    </source>
</evidence>
<comment type="caution">
    <text evidence="3">The sequence shown here is derived from an EMBL/GenBank/DDBJ whole genome shotgun (WGS) entry which is preliminary data.</text>
</comment>
<protein>
    <submittedName>
        <fullName evidence="3">Uncharacterized protein</fullName>
    </submittedName>
</protein>
<dbReference type="Pfam" id="PF07719">
    <property type="entry name" value="TPR_2"/>
    <property type="match status" value="1"/>
</dbReference>
<dbReference type="PROSITE" id="PS50293">
    <property type="entry name" value="TPR_REGION"/>
    <property type="match status" value="1"/>
</dbReference>
<evidence type="ECO:0000256" key="2">
    <source>
        <dbReference type="ARBA" id="ARBA00022803"/>
    </source>
</evidence>
<proteinExistence type="predicted"/>
<dbReference type="SUPFAM" id="SSF48452">
    <property type="entry name" value="TPR-like"/>
    <property type="match status" value="1"/>
</dbReference>
<dbReference type="SMART" id="SM00028">
    <property type="entry name" value="TPR"/>
    <property type="match status" value="1"/>
</dbReference>
<keyword evidence="2" id="KW-0802">TPR repeat</keyword>
<gene>
    <name evidence="3" type="ORF">S01H1_55803</name>
</gene>
<dbReference type="InterPro" id="IPR019734">
    <property type="entry name" value="TPR_rpt"/>
</dbReference>
<dbReference type="InterPro" id="IPR011990">
    <property type="entry name" value="TPR-like_helical_dom_sf"/>
</dbReference>
<name>X0VPY8_9ZZZZ</name>